<reference evidence="1" key="1">
    <citation type="journal article" date="2006" name="Biosci. Biotechnol. Biochem.">
        <title>Conjugational transfer kinetics of pLS20 between Bacillus subtilis in liquid medium.</title>
        <authorList>
            <person name="Itaya M."/>
            <person name="Sakaya N."/>
            <person name="Matsunaga S."/>
            <person name="Fujita K."/>
            <person name="Kaneko S."/>
        </authorList>
    </citation>
    <scope>NUCLEOTIDE SEQUENCE</scope>
    <source>
        <strain evidence="1">IFO 3335</strain>
        <plasmid evidence="1">pLS20</plasmid>
    </source>
</reference>
<dbReference type="EMBL" id="AB615352">
    <property type="protein sequence ID" value="BAJ76970.1"/>
    <property type="molecule type" value="Genomic_DNA"/>
</dbReference>
<protein>
    <submittedName>
        <fullName evidence="1">Uncharacterized protein</fullName>
    </submittedName>
</protein>
<name>E9RJ55_BACNA</name>
<organism evidence="1">
    <name type="scientific">Bacillus subtilis subsp. natto</name>
    <dbReference type="NCBI Taxonomy" id="86029"/>
    <lineage>
        <taxon>Bacteria</taxon>
        <taxon>Bacillati</taxon>
        <taxon>Bacillota</taxon>
        <taxon>Bacilli</taxon>
        <taxon>Bacillales</taxon>
        <taxon>Bacillaceae</taxon>
        <taxon>Bacillus</taxon>
    </lineage>
</organism>
<sequence length="37" mass="4000">MEVAKATSKNIKTFSGGFAAQTTNQNLVSFFFISSLL</sequence>
<keyword evidence="1" id="KW-0614">Plasmid</keyword>
<dbReference type="AlphaFoldDB" id="E9RJ55"/>
<geneLocation type="plasmid" evidence="1">
    <name>pLS20</name>
</geneLocation>
<evidence type="ECO:0000313" key="1">
    <source>
        <dbReference type="EMBL" id="BAJ76970.1"/>
    </source>
</evidence>
<accession>E9RJ55</accession>
<reference evidence="1" key="2">
    <citation type="submission" date="2011-02" db="EMBL/GenBank/DDBJ databases">
        <title>Host Range of a conjugational plasmid pLS20 originated from Bacillus subtilis (natto).</title>
        <authorList>
            <person name="Itaya M."/>
        </authorList>
    </citation>
    <scope>NUCLEOTIDE SEQUENCE</scope>
    <source>
        <strain evidence="1">IFO 3335</strain>
        <plasmid evidence="1">pLS20</plasmid>
    </source>
</reference>
<proteinExistence type="predicted"/>